<dbReference type="Proteomes" id="UP001283361">
    <property type="component" value="Unassembled WGS sequence"/>
</dbReference>
<accession>A0AAE1DYB2</accession>
<name>A0AAE1DYB2_9GAST</name>
<proteinExistence type="predicted"/>
<reference evidence="1" key="1">
    <citation type="journal article" date="2023" name="G3 (Bethesda)">
        <title>A reference genome for the long-term kleptoplast-retaining sea slug Elysia crispata morphotype clarki.</title>
        <authorList>
            <person name="Eastman K.E."/>
            <person name="Pendleton A.L."/>
            <person name="Shaikh M.A."/>
            <person name="Suttiyut T."/>
            <person name="Ogas R."/>
            <person name="Tomko P."/>
            <person name="Gavelis G."/>
            <person name="Widhalm J.R."/>
            <person name="Wisecaver J.H."/>
        </authorList>
    </citation>
    <scope>NUCLEOTIDE SEQUENCE</scope>
    <source>
        <strain evidence="1">ECLA1</strain>
    </source>
</reference>
<protein>
    <submittedName>
        <fullName evidence="1">Uncharacterized protein</fullName>
    </submittedName>
</protein>
<evidence type="ECO:0000313" key="2">
    <source>
        <dbReference type="Proteomes" id="UP001283361"/>
    </source>
</evidence>
<keyword evidence="2" id="KW-1185">Reference proteome</keyword>
<evidence type="ECO:0000313" key="1">
    <source>
        <dbReference type="EMBL" id="KAK3787531.1"/>
    </source>
</evidence>
<comment type="caution">
    <text evidence="1">The sequence shown here is derived from an EMBL/GenBank/DDBJ whole genome shotgun (WGS) entry which is preliminary data.</text>
</comment>
<dbReference type="AlphaFoldDB" id="A0AAE1DYB2"/>
<dbReference type="EMBL" id="JAWDGP010001863">
    <property type="protein sequence ID" value="KAK3787531.1"/>
    <property type="molecule type" value="Genomic_DNA"/>
</dbReference>
<sequence>MGERVNLSVRERETKRKIRTERGRLEATEIKVPDYIMDILNFAKSSQNSRRNALDQMQEVSKRSRRPYRVRSGGMSLCLWKVCPAAPWLIRRN</sequence>
<organism evidence="1 2">
    <name type="scientific">Elysia crispata</name>
    <name type="common">lettuce slug</name>
    <dbReference type="NCBI Taxonomy" id="231223"/>
    <lineage>
        <taxon>Eukaryota</taxon>
        <taxon>Metazoa</taxon>
        <taxon>Spiralia</taxon>
        <taxon>Lophotrochozoa</taxon>
        <taxon>Mollusca</taxon>
        <taxon>Gastropoda</taxon>
        <taxon>Heterobranchia</taxon>
        <taxon>Euthyneura</taxon>
        <taxon>Panpulmonata</taxon>
        <taxon>Sacoglossa</taxon>
        <taxon>Placobranchoidea</taxon>
        <taxon>Plakobranchidae</taxon>
        <taxon>Elysia</taxon>
    </lineage>
</organism>
<gene>
    <name evidence="1" type="ORF">RRG08_014148</name>
</gene>